<dbReference type="AlphaFoldDB" id="A0A1A6GM57"/>
<keyword evidence="3" id="KW-1185">Reference proteome</keyword>
<name>A0A1A6GM57_NEOLE</name>
<comment type="caution">
    <text evidence="2">The sequence shown here is derived from an EMBL/GenBank/DDBJ whole genome shotgun (WGS) entry which is preliminary data.</text>
</comment>
<protein>
    <submittedName>
        <fullName evidence="2">Uncharacterized protein</fullName>
    </submittedName>
</protein>
<evidence type="ECO:0000256" key="1">
    <source>
        <dbReference type="SAM" id="MobiDB-lite"/>
    </source>
</evidence>
<dbReference type="EMBL" id="LZPO01087253">
    <property type="protein sequence ID" value="OBS66422.1"/>
    <property type="molecule type" value="Genomic_DNA"/>
</dbReference>
<feature type="region of interest" description="Disordered" evidence="1">
    <location>
        <begin position="1"/>
        <end position="112"/>
    </location>
</feature>
<accession>A0A1A6GM57</accession>
<dbReference type="Proteomes" id="UP000092124">
    <property type="component" value="Unassembled WGS sequence"/>
</dbReference>
<feature type="compositionally biased region" description="Low complexity" evidence="1">
    <location>
        <begin position="44"/>
        <end position="60"/>
    </location>
</feature>
<reference evidence="2 3" key="1">
    <citation type="submission" date="2016-06" db="EMBL/GenBank/DDBJ databases">
        <title>The Draft Genome Sequence and Annotation of the Desert Woodrat Neotoma lepida.</title>
        <authorList>
            <person name="Campbell M."/>
            <person name="Oakeson K.F."/>
            <person name="Yandell M."/>
            <person name="Halpert J.R."/>
            <person name="Dearing D."/>
        </authorList>
    </citation>
    <scope>NUCLEOTIDE SEQUENCE [LARGE SCALE GENOMIC DNA]</scope>
    <source>
        <strain evidence="2">417</strain>
        <tissue evidence="2">Liver</tissue>
    </source>
</reference>
<sequence>AEEDPRSGRALQRLGALERRARAERQQRSARCPLGRSAPPPPSAQRSPPQRRGPGNPPARFFVQFQQSSEEIASTLRKEEGGAVAPPPPLGQLPGEKSPSTRPKYTARQPPAPGLLLATSPSPSLSPSAANPVTCPLGKTSSPGLCASRRVPWQRPPPSCAPQLVAGVASPGGAHDLGTRTLPTRLGILAPTPRAEWPPSVLRALASLPLSVSASATALLAECARLWASPGSPRPGQVPLPLRAAAPAGVGC</sequence>
<evidence type="ECO:0000313" key="3">
    <source>
        <dbReference type="Proteomes" id="UP000092124"/>
    </source>
</evidence>
<evidence type="ECO:0000313" key="2">
    <source>
        <dbReference type="EMBL" id="OBS66422.1"/>
    </source>
</evidence>
<organism evidence="2 3">
    <name type="scientific">Neotoma lepida</name>
    <name type="common">Desert woodrat</name>
    <dbReference type="NCBI Taxonomy" id="56216"/>
    <lineage>
        <taxon>Eukaryota</taxon>
        <taxon>Metazoa</taxon>
        <taxon>Chordata</taxon>
        <taxon>Craniata</taxon>
        <taxon>Vertebrata</taxon>
        <taxon>Euteleostomi</taxon>
        <taxon>Mammalia</taxon>
        <taxon>Eutheria</taxon>
        <taxon>Euarchontoglires</taxon>
        <taxon>Glires</taxon>
        <taxon>Rodentia</taxon>
        <taxon>Myomorpha</taxon>
        <taxon>Muroidea</taxon>
        <taxon>Cricetidae</taxon>
        <taxon>Neotominae</taxon>
        <taxon>Neotoma</taxon>
    </lineage>
</organism>
<proteinExistence type="predicted"/>
<feature type="non-terminal residue" evidence="2">
    <location>
        <position position="252"/>
    </location>
</feature>
<feature type="compositionally biased region" description="Basic and acidic residues" evidence="1">
    <location>
        <begin position="16"/>
        <end position="27"/>
    </location>
</feature>
<gene>
    <name evidence="2" type="ORF">A6R68_05035</name>
</gene>
<feature type="non-terminal residue" evidence="2">
    <location>
        <position position="1"/>
    </location>
</feature>